<keyword evidence="4 7" id="KW-0378">Hydrolase</keyword>
<evidence type="ECO:0000313" key="8">
    <source>
        <dbReference type="Proteomes" id="UP000533269"/>
    </source>
</evidence>
<keyword evidence="5" id="KW-0862">Zinc</keyword>
<dbReference type="InterPro" id="IPR032466">
    <property type="entry name" value="Metal_Hydrolase"/>
</dbReference>
<gene>
    <name evidence="7" type="ORF">FHR75_000808</name>
</gene>
<dbReference type="SUPFAM" id="SSF51556">
    <property type="entry name" value="Metallo-dependent hydrolases"/>
    <property type="match status" value="1"/>
</dbReference>
<dbReference type="RefSeq" id="WP_183390451.1">
    <property type="nucleotide sequence ID" value="NZ_JACHVY010000001.1"/>
</dbReference>
<dbReference type="EMBL" id="JACHVY010000001">
    <property type="protein sequence ID" value="MBB2900020.1"/>
    <property type="molecule type" value="Genomic_DNA"/>
</dbReference>
<dbReference type="GO" id="GO:0019239">
    <property type="term" value="F:deaminase activity"/>
    <property type="evidence" value="ECO:0007669"/>
    <property type="project" value="InterPro"/>
</dbReference>
<dbReference type="AlphaFoldDB" id="A0A7W4TJH0"/>
<dbReference type="PANTHER" id="PTHR43114">
    <property type="entry name" value="ADENINE DEAMINASE"/>
    <property type="match status" value="1"/>
</dbReference>
<name>A0A7W4TJH0_KINRA</name>
<dbReference type="Gene3D" id="3.20.20.140">
    <property type="entry name" value="Metal-dependent hydrolases"/>
    <property type="match status" value="1"/>
</dbReference>
<accession>A0A7W4TJH0</accession>
<evidence type="ECO:0000313" key="7">
    <source>
        <dbReference type="EMBL" id="MBB2900020.1"/>
    </source>
</evidence>
<evidence type="ECO:0000256" key="2">
    <source>
        <dbReference type="ARBA" id="ARBA00006676"/>
    </source>
</evidence>
<comment type="caution">
    <text evidence="7">The sequence shown here is derived from an EMBL/GenBank/DDBJ whole genome shotgun (WGS) entry which is preliminary data.</text>
</comment>
<protein>
    <submittedName>
        <fullName evidence="7">Adenosine deaminase</fullName>
        <ecNumber evidence="7">3.5.4.4</ecNumber>
    </submittedName>
</protein>
<proteinExistence type="inferred from homology"/>
<dbReference type="InterPro" id="IPR006330">
    <property type="entry name" value="Ado/ade_deaminase"/>
</dbReference>
<dbReference type="PANTHER" id="PTHR43114:SF6">
    <property type="entry name" value="ADENINE DEAMINASE"/>
    <property type="match status" value="1"/>
</dbReference>
<dbReference type="InterPro" id="IPR001365">
    <property type="entry name" value="A_deaminase_dom"/>
</dbReference>
<evidence type="ECO:0000256" key="4">
    <source>
        <dbReference type="ARBA" id="ARBA00022801"/>
    </source>
</evidence>
<dbReference type="EC" id="3.5.4.4" evidence="7"/>
<comment type="similarity">
    <text evidence="2">Belongs to the metallo-dependent hydrolases superfamily. Adenosine and AMP deaminases family.</text>
</comment>
<organism evidence="7 8">
    <name type="scientific">Kineococcus radiotolerans</name>
    <dbReference type="NCBI Taxonomy" id="131568"/>
    <lineage>
        <taxon>Bacteria</taxon>
        <taxon>Bacillati</taxon>
        <taxon>Actinomycetota</taxon>
        <taxon>Actinomycetes</taxon>
        <taxon>Kineosporiales</taxon>
        <taxon>Kineosporiaceae</taxon>
        <taxon>Kineococcus</taxon>
    </lineage>
</organism>
<reference evidence="7 8" key="2">
    <citation type="submission" date="2020-08" db="EMBL/GenBank/DDBJ databases">
        <authorList>
            <person name="Partida-Martinez L."/>
            <person name="Huntemann M."/>
            <person name="Clum A."/>
            <person name="Wang J."/>
            <person name="Palaniappan K."/>
            <person name="Ritter S."/>
            <person name="Chen I.-M."/>
            <person name="Stamatis D."/>
            <person name="Reddy T."/>
            <person name="O'Malley R."/>
            <person name="Daum C."/>
            <person name="Shapiro N."/>
            <person name="Ivanova N."/>
            <person name="Kyrpides N."/>
            <person name="Woyke T."/>
        </authorList>
    </citation>
    <scope>NUCLEOTIDE SEQUENCE [LARGE SCALE GENOMIC DNA]</scope>
    <source>
        <strain evidence="7 8">AS2.23</strain>
    </source>
</reference>
<keyword evidence="3" id="KW-0479">Metal-binding</keyword>
<dbReference type="GO" id="GO:0046872">
    <property type="term" value="F:metal ion binding"/>
    <property type="evidence" value="ECO:0007669"/>
    <property type="project" value="UniProtKB-KW"/>
</dbReference>
<evidence type="ECO:0000256" key="3">
    <source>
        <dbReference type="ARBA" id="ARBA00022723"/>
    </source>
</evidence>
<sequence length="340" mass="36594">MSAPAREFLRALPKVELHCHFASTIRPGRLVAWARERGVALASEDPADLARYTGLADFLRSFNAAHAVFRSSDDIALVAHEGVRAAVATTNLRYREYHVNPGNFAELGLPWPSVLAGLVQGLTRAEQEFGVGFGIVPAINRARDLAAAHAVLDVVLAHPHPAVVGLGQDDLAADGYESPTAWEPVYRRAREAGLRTTAHVGEIATSTAASVLEAVEVLQLDRVDHGYHVVDDPVAVDRAREAGVHFCCTPTSAHLLSGWALDADHPVARMVEAGLSVNLSTDDEVFFDTSLQAEYEHVGLDLGLDRQALERIALDGVEASFAPEATRERLRAEVLALTGT</sequence>
<feature type="domain" description="Adenosine deaminase" evidence="6">
    <location>
        <begin position="13"/>
        <end position="335"/>
    </location>
</feature>
<comment type="cofactor">
    <cofactor evidence="1">
        <name>Zn(2+)</name>
        <dbReference type="ChEBI" id="CHEBI:29105"/>
    </cofactor>
</comment>
<dbReference type="Pfam" id="PF00962">
    <property type="entry name" value="A_deaminase"/>
    <property type="match status" value="1"/>
</dbReference>
<reference evidence="7 8" key="1">
    <citation type="submission" date="2020-08" db="EMBL/GenBank/DDBJ databases">
        <title>The Agave Microbiome: Exploring the role of microbial communities in plant adaptations to desert environments.</title>
        <authorList>
            <person name="Partida-Martinez L.P."/>
        </authorList>
    </citation>
    <scope>NUCLEOTIDE SEQUENCE [LARGE SCALE GENOMIC DNA]</scope>
    <source>
        <strain evidence="7 8">AS2.23</strain>
    </source>
</reference>
<evidence type="ECO:0000259" key="6">
    <source>
        <dbReference type="Pfam" id="PF00962"/>
    </source>
</evidence>
<dbReference type="Proteomes" id="UP000533269">
    <property type="component" value="Unassembled WGS sequence"/>
</dbReference>
<dbReference type="GO" id="GO:0016814">
    <property type="term" value="F:hydrolase activity, acting on carbon-nitrogen (but not peptide) bonds, in cyclic amidines"/>
    <property type="evidence" value="ECO:0007669"/>
    <property type="project" value="UniProtKB-ARBA"/>
</dbReference>
<evidence type="ECO:0000256" key="5">
    <source>
        <dbReference type="ARBA" id="ARBA00022833"/>
    </source>
</evidence>
<evidence type="ECO:0000256" key="1">
    <source>
        <dbReference type="ARBA" id="ARBA00001947"/>
    </source>
</evidence>